<feature type="compositionally biased region" description="Basic and acidic residues" evidence="8">
    <location>
        <begin position="50"/>
        <end position="59"/>
    </location>
</feature>
<evidence type="ECO:0000256" key="6">
    <source>
        <dbReference type="ARBA" id="ARBA00046271"/>
    </source>
</evidence>
<dbReference type="Pfam" id="PF04695">
    <property type="entry name" value="Pex14_N"/>
    <property type="match status" value="1"/>
</dbReference>
<keyword evidence="7" id="KW-0472">Membrane</keyword>
<evidence type="ECO:0000256" key="7">
    <source>
        <dbReference type="RuleBase" id="RU367032"/>
    </source>
</evidence>
<evidence type="ECO:0000256" key="2">
    <source>
        <dbReference type="ARBA" id="ARBA00023010"/>
    </source>
</evidence>
<feature type="region of interest" description="Disordered" evidence="8">
    <location>
        <begin position="77"/>
        <end position="128"/>
    </location>
</feature>
<keyword evidence="7" id="KW-0653">Protein transport</keyword>
<evidence type="ECO:0000256" key="8">
    <source>
        <dbReference type="SAM" id="MobiDB-lite"/>
    </source>
</evidence>
<feature type="compositionally biased region" description="Polar residues" evidence="8">
    <location>
        <begin position="10"/>
        <end position="24"/>
    </location>
</feature>
<dbReference type="AlphaFoldDB" id="A0AAF0DET3"/>
<protein>
    <recommendedName>
        <fullName evidence="4 7">Peroxisomal membrane protein PEX14</fullName>
    </recommendedName>
    <alternativeName>
        <fullName evidence="5 7">Peroxin-14</fullName>
    </alternativeName>
</protein>
<evidence type="ECO:0000256" key="4">
    <source>
        <dbReference type="ARBA" id="ARBA00029502"/>
    </source>
</evidence>
<feature type="compositionally biased region" description="Low complexity" evidence="8">
    <location>
        <begin position="98"/>
        <end position="116"/>
    </location>
</feature>
<comment type="similarity">
    <text evidence="1 7">Belongs to the peroxin-14 family.</text>
</comment>
<dbReference type="InterPro" id="IPR006785">
    <property type="entry name" value="Pex14_N"/>
</dbReference>
<feature type="region of interest" description="Disordered" evidence="8">
    <location>
        <begin position="208"/>
        <end position="283"/>
    </location>
</feature>
<keyword evidence="7" id="KW-0813">Transport</keyword>
<dbReference type="InterPro" id="IPR036388">
    <property type="entry name" value="WH-like_DNA-bd_sf"/>
</dbReference>
<keyword evidence="11" id="KW-1185">Reference proteome</keyword>
<evidence type="ECO:0000256" key="1">
    <source>
        <dbReference type="ARBA" id="ARBA00005443"/>
    </source>
</evidence>
<comment type="function">
    <text evidence="7">Component of the PEX13-PEX14 docking complex, a translocon channel that specifically mediates the import of peroxisomal cargo proteins bound to PEX5 receptor. The PEX13-PEX14 docking complex forms a large import pore which can be opened to a diameter of about 9 nm. Mechanistically, PEX5 receptor along with cargo proteins associates with the PEX14 subunit of the PEX13-PEX14 docking complex in the cytosol, leading to the insertion of the receptor into the organelle membrane with the concomitant translocation of the cargo into the peroxisome matrix.</text>
</comment>
<accession>A0AAF0DET3</accession>
<proteinExistence type="inferred from homology"/>
<comment type="subcellular location">
    <subcellularLocation>
        <location evidence="6 7">Peroxisome membrane</location>
    </subcellularLocation>
</comment>
<gene>
    <name evidence="10" type="ORF">PRK78_002673</name>
</gene>
<dbReference type="GO" id="GO:0005102">
    <property type="term" value="F:signaling receptor binding"/>
    <property type="evidence" value="ECO:0007669"/>
    <property type="project" value="TreeGrafter"/>
</dbReference>
<organism evidence="10 11">
    <name type="scientific">Emydomyces testavorans</name>
    <dbReference type="NCBI Taxonomy" id="2070801"/>
    <lineage>
        <taxon>Eukaryota</taxon>
        <taxon>Fungi</taxon>
        <taxon>Dikarya</taxon>
        <taxon>Ascomycota</taxon>
        <taxon>Pezizomycotina</taxon>
        <taxon>Eurotiomycetes</taxon>
        <taxon>Eurotiomycetidae</taxon>
        <taxon>Onygenales</taxon>
        <taxon>Nannizziopsiaceae</taxon>
        <taxon>Emydomyces</taxon>
    </lineage>
</organism>
<dbReference type="GO" id="GO:0016560">
    <property type="term" value="P:protein import into peroxisome matrix, docking"/>
    <property type="evidence" value="ECO:0007669"/>
    <property type="project" value="UniProtKB-UniRule"/>
</dbReference>
<feature type="compositionally biased region" description="Low complexity" evidence="8">
    <location>
        <begin position="258"/>
        <end position="267"/>
    </location>
</feature>
<keyword evidence="3 7" id="KW-0576">Peroxisome</keyword>
<evidence type="ECO:0000313" key="11">
    <source>
        <dbReference type="Proteomes" id="UP001219355"/>
    </source>
</evidence>
<feature type="compositionally biased region" description="Basic and acidic residues" evidence="8">
    <location>
        <begin position="25"/>
        <end position="42"/>
    </location>
</feature>
<dbReference type="PANTHER" id="PTHR23058:SF5">
    <property type="entry name" value="PEROXISOMAL MEMBRANE PROTEIN PEX14"/>
    <property type="match status" value="1"/>
</dbReference>
<dbReference type="Gene3D" id="1.10.10.10">
    <property type="entry name" value="Winged helix-like DNA-binding domain superfamily/Winged helix DNA-binding domain"/>
    <property type="match status" value="1"/>
</dbReference>
<dbReference type="InterPro" id="IPR025655">
    <property type="entry name" value="PEX14"/>
</dbReference>
<evidence type="ECO:0000256" key="5">
    <source>
        <dbReference type="ARBA" id="ARBA00029691"/>
    </source>
</evidence>
<dbReference type="PANTHER" id="PTHR23058">
    <property type="entry name" value="PEROXISOMAL MEMBRANE PROTEIN PEX14"/>
    <property type="match status" value="1"/>
</dbReference>
<name>A0AAF0DET3_9EURO</name>
<evidence type="ECO:0000313" key="10">
    <source>
        <dbReference type="EMBL" id="WEW57211.1"/>
    </source>
</evidence>
<feature type="domain" description="Peroxisome membrane anchor protein Pex14p N-terminal" evidence="9">
    <location>
        <begin position="39"/>
        <end position="82"/>
    </location>
</feature>
<reference evidence="10" key="1">
    <citation type="submission" date="2023-03" db="EMBL/GenBank/DDBJ databases">
        <title>Emydomyces testavorans Genome Sequence.</title>
        <authorList>
            <person name="Hoyer L."/>
        </authorList>
    </citation>
    <scope>NUCLEOTIDE SEQUENCE</scope>
    <source>
        <strain evidence="10">16-2883</strain>
    </source>
</reference>
<feature type="region of interest" description="Disordered" evidence="8">
    <location>
        <begin position="1"/>
        <end position="59"/>
    </location>
</feature>
<dbReference type="Proteomes" id="UP001219355">
    <property type="component" value="Chromosome 2"/>
</dbReference>
<keyword evidence="2" id="KW-0811">Translocation</keyword>
<dbReference type="EMBL" id="CP120628">
    <property type="protein sequence ID" value="WEW57211.1"/>
    <property type="molecule type" value="Genomic_DNA"/>
</dbReference>
<sequence length="401" mass="43362">MADSKKPSIPSWQLAANQRINPQSDDGKTHEQSSPASDKETLLEQASRFLQDDSIRDAPADRKIAFLESKGLKEDDIQKLLDVSRAPKATENNKEEPAPSSEKSALESPPSSSPSSTPQHTPVPARDVPPIITYPEFLTQASKPPPLVDLQTVLYTIYGAVGLASTIYGANEFLLKPMLASLTIARHELAETAQQNLEELNKKLEKTVSSIPPAAANPRKPVSSEEKEDADLDSITSDPTELFHRDIATQTTPELEHPSSTLSTAPTPTQPPNAPSDTEKTLSTQISRLKSLSSHLHDILYTETQTDLSSNHAKERLSDLQTYLDSLTYSSPSYLSSSLYGAYGDDSKAWKSSGISSGEADAIAAFRAEVRSAKGVLLSARHFPTGVRGGARGFTRGARTS</sequence>
<evidence type="ECO:0000259" key="9">
    <source>
        <dbReference type="Pfam" id="PF04695"/>
    </source>
</evidence>
<dbReference type="GO" id="GO:1990429">
    <property type="term" value="C:peroxisomal importomer complex"/>
    <property type="evidence" value="ECO:0007669"/>
    <property type="project" value="TreeGrafter"/>
</dbReference>
<dbReference type="GO" id="GO:0005778">
    <property type="term" value="C:peroxisomal membrane"/>
    <property type="evidence" value="ECO:0007669"/>
    <property type="project" value="UniProtKB-SubCell"/>
</dbReference>
<evidence type="ECO:0000256" key="3">
    <source>
        <dbReference type="ARBA" id="ARBA00023140"/>
    </source>
</evidence>